<comment type="caution">
    <text evidence="2">The sequence shown here is derived from an EMBL/GenBank/DDBJ whole genome shotgun (WGS) entry which is preliminary data.</text>
</comment>
<feature type="domain" description="Streptomycin biosynthesis protein StrF" evidence="1">
    <location>
        <begin position="11"/>
        <end position="186"/>
    </location>
</feature>
<dbReference type="SUPFAM" id="SSF53448">
    <property type="entry name" value="Nucleotide-diphospho-sugar transferases"/>
    <property type="match status" value="1"/>
</dbReference>
<evidence type="ECO:0000313" key="3">
    <source>
        <dbReference type="Proteomes" id="UP000027731"/>
    </source>
</evidence>
<dbReference type="PATRIC" id="fig|1598.90.peg.830"/>
<dbReference type="AlphaFoldDB" id="A0A073JPV1"/>
<dbReference type="InterPro" id="IPR029044">
    <property type="entry name" value="Nucleotide-diphossugar_trans"/>
</dbReference>
<evidence type="ECO:0000259" key="1">
    <source>
        <dbReference type="Pfam" id="PF13712"/>
    </source>
</evidence>
<reference evidence="2 3" key="1">
    <citation type="submission" date="2014-06" db="EMBL/GenBank/DDBJ databases">
        <title>Genetic determinant of reutericyclin biosynthesis of Lactobacillus reuteri.</title>
        <authorList>
            <person name="Lin X."/>
            <person name="Duar R."/>
            <person name="Walter J."/>
            <person name="Gaenzle M."/>
        </authorList>
    </citation>
    <scope>NUCLEOTIDE SEQUENCE [LARGE SCALE GENOMIC DNA]</scope>
    <source>
        <strain evidence="2 3">LTH2584</strain>
    </source>
</reference>
<sequence length="270" mass="31516">MLTADKHEFSIITIVNRENLYQEFKKSLSQQQQVDYELIKINNDNNQFKSARKAYNEASKKATGKYLVFIHPDIRFLDEMALHDILVSAVNIDDFGIVGIAGSPVRMHKGHFILLTTLKQGKRKEGIGDPITSPTEVQTVDECFFIMKKSYWEKIPFSNIEGWHMYAVEQCLQATLDGKKNYVIPSRIWHLSAGVSEDRNYVRIGKEIVKRYGSNFPYINTTVAHWDTHGMKRNITPWIYYVQNKIMLKVRDHPKFYQNCRKVKHVFIKP</sequence>
<evidence type="ECO:0000313" key="2">
    <source>
        <dbReference type="EMBL" id="KEK15516.1"/>
    </source>
</evidence>
<dbReference type="Pfam" id="PF13712">
    <property type="entry name" value="Glyco_tranf_2_5"/>
    <property type="match status" value="1"/>
</dbReference>
<dbReference type="EMBL" id="JOSX01000013">
    <property type="protein sequence ID" value="KEK15516.1"/>
    <property type="molecule type" value="Genomic_DNA"/>
</dbReference>
<proteinExistence type="predicted"/>
<dbReference type="Proteomes" id="UP000027731">
    <property type="component" value="Unassembled WGS sequence"/>
</dbReference>
<dbReference type="InterPro" id="IPR059123">
    <property type="entry name" value="StrF_dom"/>
</dbReference>
<organism evidence="2 3">
    <name type="scientific">Limosilactobacillus reuteri</name>
    <name type="common">Lactobacillus reuteri</name>
    <dbReference type="NCBI Taxonomy" id="1598"/>
    <lineage>
        <taxon>Bacteria</taxon>
        <taxon>Bacillati</taxon>
        <taxon>Bacillota</taxon>
        <taxon>Bacilli</taxon>
        <taxon>Lactobacillales</taxon>
        <taxon>Lactobacillaceae</taxon>
        <taxon>Limosilactobacillus</taxon>
    </lineage>
</organism>
<dbReference type="Gene3D" id="3.90.550.10">
    <property type="entry name" value="Spore Coat Polysaccharide Biosynthesis Protein SpsA, Chain A"/>
    <property type="match status" value="1"/>
</dbReference>
<protein>
    <recommendedName>
        <fullName evidence="1">Streptomycin biosynthesis protein StrF domain-containing protein</fullName>
    </recommendedName>
</protein>
<name>A0A073JPV1_LIMRT</name>
<accession>A0A073JPV1</accession>
<gene>
    <name evidence="2" type="ORF">LR3_07005</name>
</gene>